<sequence length="154" mass="16367">MPPKNGESSSSSKMVSIDTVAILLMALGATTISQKQLEMMSAIDGTRTAKSFSHQMHEITKKAKELKARVDAGEEFVPVQAKKRGATQMSSASVTPPKKKAKGAASAPKAKGRGKVKTEPEGSASPFDNQDNFYDAHDARNGYDDEAEGHSDVA</sequence>
<evidence type="ECO:0000256" key="2">
    <source>
        <dbReference type="SAM" id="Phobius"/>
    </source>
</evidence>
<organism evidence="3">
    <name type="scientific">Mytilinidion resinicola</name>
    <dbReference type="NCBI Taxonomy" id="574789"/>
    <lineage>
        <taxon>Eukaryota</taxon>
        <taxon>Fungi</taxon>
        <taxon>Dikarya</taxon>
        <taxon>Ascomycota</taxon>
        <taxon>Pezizomycotina</taxon>
        <taxon>Dothideomycetes</taxon>
        <taxon>Pleosporomycetidae</taxon>
        <taxon>Mytilinidiales</taxon>
        <taxon>Mytilinidiaceae</taxon>
        <taxon>Mytilinidion</taxon>
    </lineage>
</organism>
<reference evidence="3 5" key="1">
    <citation type="journal article" date="2020" name="Stud. Mycol.">
        <title>101 Dothideomycetes genomes: a test case for predicting lifestyles and emergence of pathogens.</title>
        <authorList>
            <person name="Haridas S."/>
            <person name="Albert R."/>
            <person name="Binder M."/>
            <person name="Bloem J."/>
            <person name="Labutti K."/>
            <person name="Salamov A."/>
            <person name="Andreopoulos B."/>
            <person name="Baker S."/>
            <person name="Barry K."/>
            <person name="Bills G."/>
            <person name="Bluhm B."/>
            <person name="Cannon C."/>
            <person name="Castanera R."/>
            <person name="Culley D."/>
            <person name="Daum C."/>
            <person name="Ezra D."/>
            <person name="Gonzalez J."/>
            <person name="Henrissat B."/>
            <person name="Kuo A."/>
            <person name="Liang C."/>
            <person name="Lipzen A."/>
            <person name="Lutzoni F."/>
            <person name="Magnuson J."/>
            <person name="Mondo S."/>
            <person name="Nolan M."/>
            <person name="Ohm R."/>
            <person name="Pangilinan J."/>
            <person name="Park H.-J."/>
            <person name="Ramirez L."/>
            <person name="Alfaro M."/>
            <person name="Sun H."/>
            <person name="Tritt A."/>
            <person name="Yoshinaga Y."/>
            <person name="Zwiers L.-H."/>
            <person name="Turgeon B."/>
            <person name="Goodwin S."/>
            <person name="Spatafora J."/>
            <person name="Crous P."/>
            <person name="Grigoriev I."/>
        </authorList>
    </citation>
    <scope>NUCLEOTIDE SEQUENCE</scope>
    <source>
        <strain evidence="3 5">CBS 304.34</strain>
    </source>
</reference>
<dbReference type="Proteomes" id="UP000504636">
    <property type="component" value="Unplaced"/>
</dbReference>
<reference evidence="5" key="3">
    <citation type="submission" date="2025-04" db="UniProtKB">
        <authorList>
            <consortium name="RefSeq"/>
        </authorList>
    </citation>
    <scope>IDENTIFICATION</scope>
    <source>
        <strain evidence="5">CBS 304.34</strain>
    </source>
</reference>
<feature type="transmembrane region" description="Helical" evidence="2">
    <location>
        <begin position="12"/>
        <end position="32"/>
    </location>
</feature>
<protein>
    <submittedName>
        <fullName evidence="3 5">Uncharacterized protein</fullName>
    </submittedName>
</protein>
<keyword evidence="2" id="KW-1133">Transmembrane helix</keyword>
<evidence type="ECO:0000256" key="1">
    <source>
        <dbReference type="SAM" id="MobiDB-lite"/>
    </source>
</evidence>
<feature type="compositionally biased region" description="Basic and acidic residues" evidence="1">
    <location>
        <begin position="134"/>
        <end position="154"/>
    </location>
</feature>
<dbReference type="EMBL" id="MU003703">
    <property type="protein sequence ID" value="KAF2808552.1"/>
    <property type="molecule type" value="Genomic_DNA"/>
</dbReference>
<feature type="region of interest" description="Disordered" evidence="1">
    <location>
        <begin position="79"/>
        <end position="154"/>
    </location>
</feature>
<keyword evidence="2" id="KW-0812">Transmembrane</keyword>
<gene>
    <name evidence="3 5" type="ORF">BDZ99DRAFT_57893</name>
</gene>
<keyword evidence="4" id="KW-1185">Reference proteome</keyword>
<name>A0A6A6YI79_9PEZI</name>
<dbReference type="RefSeq" id="XP_033575516.1">
    <property type="nucleotide sequence ID" value="XM_033728741.1"/>
</dbReference>
<keyword evidence="2" id="KW-0472">Membrane</keyword>
<dbReference type="OrthoDB" id="3938057at2759"/>
<dbReference type="AlphaFoldDB" id="A0A6A6YI79"/>
<dbReference type="GeneID" id="54469634"/>
<proteinExistence type="predicted"/>
<evidence type="ECO:0000313" key="5">
    <source>
        <dbReference type="RefSeq" id="XP_033575516.1"/>
    </source>
</evidence>
<accession>A0A6A6YI79</accession>
<reference evidence="5" key="2">
    <citation type="submission" date="2020-04" db="EMBL/GenBank/DDBJ databases">
        <authorList>
            <consortium name="NCBI Genome Project"/>
        </authorList>
    </citation>
    <scope>NUCLEOTIDE SEQUENCE</scope>
    <source>
        <strain evidence="5">CBS 304.34</strain>
    </source>
</reference>
<evidence type="ECO:0000313" key="4">
    <source>
        <dbReference type="Proteomes" id="UP000504636"/>
    </source>
</evidence>
<evidence type="ECO:0000313" key="3">
    <source>
        <dbReference type="EMBL" id="KAF2808552.1"/>
    </source>
</evidence>